<dbReference type="NCBIfam" id="NF002490">
    <property type="entry name" value="PRK01777.1"/>
    <property type="match status" value="1"/>
</dbReference>
<evidence type="ECO:0000313" key="3">
    <source>
        <dbReference type="EMBL" id="MBU2710603.1"/>
    </source>
</evidence>
<dbReference type="Proteomes" id="UP000690515">
    <property type="component" value="Unassembled WGS sequence"/>
</dbReference>
<organism evidence="3 4">
    <name type="scientific">Zooshikella harenae</name>
    <dbReference type="NCBI Taxonomy" id="2827238"/>
    <lineage>
        <taxon>Bacteria</taxon>
        <taxon>Pseudomonadati</taxon>
        <taxon>Pseudomonadota</taxon>
        <taxon>Gammaproteobacteria</taxon>
        <taxon>Oceanospirillales</taxon>
        <taxon>Zooshikellaceae</taxon>
        <taxon>Zooshikella</taxon>
    </lineage>
</organism>
<comment type="similarity">
    <text evidence="1 2">Belongs to the UPF0125 (RnfH) family.</text>
</comment>
<dbReference type="RefSeq" id="WP_215818767.1">
    <property type="nucleotide sequence ID" value="NZ_JAGSOY010000008.1"/>
</dbReference>
<dbReference type="EMBL" id="JAGSOY010000008">
    <property type="protein sequence ID" value="MBU2710603.1"/>
    <property type="molecule type" value="Genomic_DNA"/>
</dbReference>
<dbReference type="SUPFAM" id="SSF54285">
    <property type="entry name" value="MoaD/ThiS"/>
    <property type="match status" value="1"/>
</dbReference>
<dbReference type="Pfam" id="PF03658">
    <property type="entry name" value="Ub-RnfH"/>
    <property type="match status" value="1"/>
</dbReference>
<dbReference type="InterPro" id="IPR005346">
    <property type="entry name" value="RnfH"/>
</dbReference>
<gene>
    <name evidence="3" type="ORF">KCG35_05995</name>
</gene>
<keyword evidence="4" id="KW-1185">Reference proteome</keyword>
<dbReference type="InterPro" id="IPR037021">
    <property type="entry name" value="RnfH_sf"/>
</dbReference>
<proteinExistence type="inferred from homology"/>
<dbReference type="PANTHER" id="PTHR37483">
    <property type="entry name" value="UPF0125 PROTEIN RATB"/>
    <property type="match status" value="1"/>
</dbReference>
<name>A0ABS5Z978_9GAMM</name>
<accession>A0ABS5Z978</accession>
<dbReference type="InterPro" id="IPR016155">
    <property type="entry name" value="Mopterin_synth/thiamin_S_b"/>
</dbReference>
<evidence type="ECO:0000313" key="4">
    <source>
        <dbReference type="Proteomes" id="UP000690515"/>
    </source>
</evidence>
<dbReference type="HAMAP" id="MF_00460">
    <property type="entry name" value="UPF0125_RnfH"/>
    <property type="match status" value="1"/>
</dbReference>
<dbReference type="PANTHER" id="PTHR37483:SF1">
    <property type="entry name" value="UPF0125 PROTEIN RATB"/>
    <property type="match status" value="1"/>
</dbReference>
<reference evidence="3 4" key="1">
    <citation type="submission" date="2021-04" db="EMBL/GenBank/DDBJ databases">
        <authorList>
            <person name="Pira H."/>
            <person name="Risdian C."/>
            <person name="Wink J."/>
        </authorList>
    </citation>
    <scope>NUCLEOTIDE SEQUENCE [LARGE SCALE GENOMIC DNA]</scope>
    <source>
        <strain evidence="3 4">WH53</strain>
    </source>
</reference>
<protein>
    <recommendedName>
        <fullName evidence="2">UPF0125 protein KCG35_05995</fullName>
    </recommendedName>
</protein>
<dbReference type="Gene3D" id="3.10.20.280">
    <property type="entry name" value="RnfH-like"/>
    <property type="match status" value="1"/>
</dbReference>
<evidence type="ECO:0000256" key="1">
    <source>
        <dbReference type="ARBA" id="ARBA00010645"/>
    </source>
</evidence>
<comment type="caution">
    <text evidence="3">The sequence shown here is derived from an EMBL/GenBank/DDBJ whole genome shotgun (WGS) entry which is preliminary data.</text>
</comment>
<sequence length="109" mass="12267">MVDIAEEQIKVEVAYALANKQKVVVLNMPKGSSVFDAAIASKLDKEFEGINWDTAKMGIFGKLVPKPKERVLEEGERVEIYRPLIADPKEVRKRRAEKAKLAKQTESPD</sequence>
<evidence type="ECO:0000256" key="2">
    <source>
        <dbReference type="HAMAP-Rule" id="MF_00460"/>
    </source>
</evidence>